<feature type="region of interest" description="Disordered" evidence="1">
    <location>
        <begin position="154"/>
        <end position="189"/>
    </location>
</feature>
<keyword evidence="2" id="KW-0472">Membrane</keyword>
<dbReference type="OrthoDB" id="3250682at2759"/>
<dbReference type="EMBL" id="KV423931">
    <property type="protein sequence ID" value="KZT60439.1"/>
    <property type="molecule type" value="Genomic_DNA"/>
</dbReference>
<accession>A0A165IDV0</accession>
<dbReference type="AlphaFoldDB" id="A0A165IDV0"/>
<feature type="compositionally biased region" description="Basic and acidic residues" evidence="1">
    <location>
        <begin position="154"/>
        <end position="167"/>
    </location>
</feature>
<keyword evidence="4" id="KW-1185">Reference proteome</keyword>
<feature type="transmembrane region" description="Helical" evidence="2">
    <location>
        <begin position="68"/>
        <end position="92"/>
    </location>
</feature>
<evidence type="ECO:0000313" key="3">
    <source>
        <dbReference type="EMBL" id="KZT60439.1"/>
    </source>
</evidence>
<keyword evidence="2" id="KW-0812">Transmembrane</keyword>
<evidence type="ECO:0000256" key="1">
    <source>
        <dbReference type="SAM" id="MobiDB-lite"/>
    </source>
</evidence>
<evidence type="ECO:0000313" key="4">
    <source>
        <dbReference type="Proteomes" id="UP000076842"/>
    </source>
</evidence>
<reference evidence="3 4" key="1">
    <citation type="journal article" date="2016" name="Mol. Biol. Evol.">
        <title>Comparative Genomics of Early-Diverging Mushroom-Forming Fungi Provides Insights into the Origins of Lignocellulose Decay Capabilities.</title>
        <authorList>
            <person name="Nagy L.G."/>
            <person name="Riley R."/>
            <person name="Tritt A."/>
            <person name="Adam C."/>
            <person name="Daum C."/>
            <person name="Floudas D."/>
            <person name="Sun H."/>
            <person name="Yadav J.S."/>
            <person name="Pangilinan J."/>
            <person name="Larsson K.H."/>
            <person name="Matsuura K."/>
            <person name="Barry K."/>
            <person name="Labutti K."/>
            <person name="Kuo R."/>
            <person name="Ohm R.A."/>
            <person name="Bhattacharya S.S."/>
            <person name="Shirouzu T."/>
            <person name="Yoshinaga Y."/>
            <person name="Martin F.M."/>
            <person name="Grigoriev I.V."/>
            <person name="Hibbett D.S."/>
        </authorList>
    </citation>
    <scope>NUCLEOTIDE SEQUENCE [LARGE SCALE GENOMIC DNA]</scope>
    <source>
        <strain evidence="3 4">HHB12733</strain>
    </source>
</reference>
<dbReference type="InParanoid" id="A0A165IDV0"/>
<keyword evidence="2" id="KW-1133">Transmembrane helix</keyword>
<dbReference type="STRING" id="1353952.A0A165IDV0"/>
<organism evidence="3 4">
    <name type="scientific">Calocera cornea HHB12733</name>
    <dbReference type="NCBI Taxonomy" id="1353952"/>
    <lineage>
        <taxon>Eukaryota</taxon>
        <taxon>Fungi</taxon>
        <taxon>Dikarya</taxon>
        <taxon>Basidiomycota</taxon>
        <taxon>Agaricomycotina</taxon>
        <taxon>Dacrymycetes</taxon>
        <taxon>Dacrymycetales</taxon>
        <taxon>Dacrymycetaceae</taxon>
        <taxon>Calocera</taxon>
    </lineage>
</organism>
<dbReference type="Proteomes" id="UP000076842">
    <property type="component" value="Unassembled WGS sequence"/>
</dbReference>
<sequence length="189" mass="21117">MSILLLRAMARSTGSAEGIFAPSIKPWIIAVLAITLFQNSLVTLLLVWRIHRINSIVSGFRSQPLEPLIAMLLESGLIYVAVLFIWLMTYVSNSNSEYVLVDCINPTIGITYSALVIRVRISEQQTSTKITGATQRVSEIQSHRLQEISIEVHRQAHRDPSLDRESVSDFGTSGVEERKKAPVYEHSPV</sequence>
<feature type="compositionally biased region" description="Basic and acidic residues" evidence="1">
    <location>
        <begin position="175"/>
        <end position="189"/>
    </location>
</feature>
<feature type="transmembrane region" description="Helical" evidence="2">
    <location>
        <begin position="26"/>
        <end position="48"/>
    </location>
</feature>
<proteinExistence type="predicted"/>
<name>A0A165IDV0_9BASI</name>
<evidence type="ECO:0000256" key="2">
    <source>
        <dbReference type="SAM" id="Phobius"/>
    </source>
</evidence>
<protein>
    <submittedName>
        <fullName evidence="3">Uncharacterized protein</fullName>
    </submittedName>
</protein>
<gene>
    <name evidence="3" type="ORF">CALCODRAFT_532642</name>
</gene>